<dbReference type="EMBL" id="JAODUP010000190">
    <property type="protein sequence ID" value="KAK2157493.1"/>
    <property type="molecule type" value="Genomic_DNA"/>
</dbReference>
<sequence>MAFYNNQDFSCTSVFRHEKTMMPLGETNLGVQKKRRLDEDAYFQMKENRNGYFTEDIEPPVIKKHCPKNFIKVPANQWTFHTDEWKNKQTTIHSPLCGDVMINMQMVEQISFETGTFHIGNDQNIYKETAEGQVIHLWKYDATIKKLYIYRSFLFTNTQIYEAIQKQLEEL</sequence>
<organism evidence="1 2">
    <name type="scientific">Paralvinella palmiformis</name>
    <dbReference type="NCBI Taxonomy" id="53620"/>
    <lineage>
        <taxon>Eukaryota</taxon>
        <taxon>Metazoa</taxon>
        <taxon>Spiralia</taxon>
        <taxon>Lophotrochozoa</taxon>
        <taxon>Annelida</taxon>
        <taxon>Polychaeta</taxon>
        <taxon>Sedentaria</taxon>
        <taxon>Canalipalpata</taxon>
        <taxon>Terebellida</taxon>
        <taxon>Terebelliformia</taxon>
        <taxon>Alvinellidae</taxon>
        <taxon>Paralvinella</taxon>
    </lineage>
</organism>
<accession>A0AAD9N6P2</accession>
<protein>
    <submittedName>
        <fullName evidence="1">Uncharacterized protein</fullName>
    </submittedName>
</protein>
<proteinExistence type="predicted"/>
<dbReference type="AlphaFoldDB" id="A0AAD9N6P2"/>
<keyword evidence="2" id="KW-1185">Reference proteome</keyword>
<reference evidence="1" key="1">
    <citation type="journal article" date="2023" name="Mol. Biol. Evol.">
        <title>Third-Generation Sequencing Reveals the Adaptive Role of the Epigenome in Three Deep-Sea Polychaetes.</title>
        <authorList>
            <person name="Perez M."/>
            <person name="Aroh O."/>
            <person name="Sun Y."/>
            <person name="Lan Y."/>
            <person name="Juniper S.K."/>
            <person name="Young C.R."/>
            <person name="Angers B."/>
            <person name="Qian P.Y."/>
        </authorList>
    </citation>
    <scope>NUCLEOTIDE SEQUENCE</scope>
    <source>
        <strain evidence="1">P08H-3</strain>
    </source>
</reference>
<comment type="caution">
    <text evidence="1">The sequence shown here is derived from an EMBL/GenBank/DDBJ whole genome shotgun (WGS) entry which is preliminary data.</text>
</comment>
<name>A0AAD9N6P2_9ANNE</name>
<gene>
    <name evidence="1" type="ORF">LSH36_190g03007</name>
</gene>
<evidence type="ECO:0000313" key="2">
    <source>
        <dbReference type="Proteomes" id="UP001208570"/>
    </source>
</evidence>
<evidence type="ECO:0000313" key="1">
    <source>
        <dbReference type="EMBL" id="KAK2157493.1"/>
    </source>
</evidence>
<dbReference type="Proteomes" id="UP001208570">
    <property type="component" value="Unassembled WGS sequence"/>
</dbReference>